<feature type="region of interest" description="Disordered" evidence="1">
    <location>
        <begin position="73"/>
        <end position="264"/>
    </location>
</feature>
<evidence type="ECO:0000256" key="1">
    <source>
        <dbReference type="SAM" id="MobiDB-lite"/>
    </source>
</evidence>
<accession>A0A8J5UYX7</accession>
<proteinExistence type="predicted"/>
<sequence length="367" mass="37041">MCFVHKLVKVGLSESEKRKFWEDLDSMVRAVPTNEKLFIGGDLNGHVGSTKAGQDIKQRWQRIQESEIHIAGDHGSARPWPRWGVGAATPQGLEGGRGSRRKVGGARSGRGRPDFGSGRGGSGGGGSSHAGVEAGWRKAGDGGSGHAGVEARRREAGGGESRRREAGGSRREAGGARSGRVGSDPGGAGAGVADPAMAEGGQPPTVTAPSPHGGGATGKGEEEAAGVEEKTGLAGGGSPAMEAAAAAAGERRGEGGEPSALGVPPKCLARTSNVTPCRSLAIRRAFRHITREGGIAGPTTMTRMTRTHALAIGREDGLSCDASALGGGSLSPPNDGMGGLIWARLSDDNLVGDVNNAMEASATSLTA</sequence>
<feature type="compositionally biased region" description="Basic and acidic residues" evidence="1">
    <location>
        <begin position="219"/>
        <end position="231"/>
    </location>
</feature>
<dbReference type="Proteomes" id="UP000729402">
    <property type="component" value="Unassembled WGS sequence"/>
</dbReference>
<feature type="compositionally biased region" description="Basic and acidic residues" evidence="1">
    <location>
        <begin position="149"/>
        <end position="174"/>
    </location>
</feature>
<protein>
    <submittedName>
        <fullName evidence="2">Uncharacterized protein</fullName>
    </submittedName>
</protein>
<name>A0A8J5UYX7_ZIZPA</name>
<dbReference type="AlphaFoldDB" id="A0A8J5UYX7"/>
<evidence type="ECO:0000313" key="3">
    <source>
        <dbReference type="Proteomes" id="UP000729402"/>
    </source>
</evidence>
<reference evidence="2" key="2">
    <citation type="submission" date="2021-02" db="EMBL/GenBank/DDBJ databases">
        <authorList>
            <person name="Kimball J.A."/>
            <person name="Haas M.W."/>
            <person name="Macchietto M."/>
            <person name="Kono T."/>
            <person name="Duquette J."/>
            <person name="Shao M."/>
        </authorList>
    </citation>
    <scope>NUCLEOTIDE SEQUENCE</scope>
    <source>
        <tissue evidence="2">Fresh leaf tissue</tissue>
    </source>
</reference>
<feature type="compositionally biased region" description="Low complexity" evidence="1">
    <location>
        <begin position="239"/>
        <end position="248"/>
    </location>
</feature>
<feature type="compositionally biased region" description="Gly residues" evidence="1">
    <location>
        <begin position="117"/>
        <end position="128"/>
    </location>
</feature>
<dbReference type="OrthoDB" id="683877at2759"/>
<keyword evidence="3" id="KW-1185">Reference proteome</keyword>
<reference evidence="2" key="1">
    <citation type="journal article" date="2021" name="bioRxiv">
        <title>Whole Genome Assembly and Annotation of Northern Wild Rice, Zizania palustris L., Supports a Whole Genome Duplication in the Zizania Genus.</title>
        <authorList>
            <person name="Haas M."/>
            <person name="Kono T."/>
            <person name="Macchietto M."/>
            <person name="Millas R."/>
            <person name="McGilp L."/>
            <person name="Shao M."/>
            <person name="Duquette J."/>
            <person name="Hirsch C.N."/>
            <person name="Kimball J."/>
        </authorList>
    </citation>
    <scope>NUCLEOTIDE SEQUENCE</scope>
    <source>
        <tissue evidence="2">Fresh leaf tissue</tissue>
    </source>
</reference>
<dbReference type="EMBL" id="JAAALK010000289">
    <property type="protein sequence ID" value="KAG8050552.1"/>
    <property type="molecule type" value="Genomic_DNA"/>
</dbReference>
<comment type="caution">
    <text evidence="2">The sequence shown here is derived from an EMBL/GenBank/DDBJ whole genome shotgun (WGS) entry which is preliminary data.</text>
</comment>
<evidence type="ECO:0000313" key="2">
    <source>
        <dbReference type="EMBL" id="KAG8050552.1"/>
    </source>
</evidence>
<gene>
    <name evidence="2" type="ORF">GUJ93_ZPchr0009g949</name>
</gene>
<organism evidence="2 3">
    <name type="scientific">Zizania palustris</name>
    <name type="common">Northern wild rice</name>
    <dbReference type="NCBI Taxonomy" id="103762"/>
    <lineage>
        <taxon>Eukaryota</taxon>
        <taxon>Viridiplantae</taxon>
        <taxon>Streptophyta</taxon>
        <taxon>Embryophyta</taxon>
        <taxon>Tracheophyta</taxon>
        <taxon>Spermatophyta</taxon>
        <taxon>Magnoliopsida</taxon>
        <taxon>Liliopsida</taxon>
        <taxon>Poales</taxon>
        <taxon>Poaceae</taxon>
        <taxon>BOP clade</taxon>
        <taxon>Oryzoideae</taxon>
        <taxon>Oryzeae</taxon>
        <taxon>Zizaniinae</taxon>
        <taxon>Zizania</taxon>
    </lineage>
</organism>